<reference evidence="2 3" key="1">
    <citation type="journal article" date="2020" name="Cell">
        <title>Large-Scale Comparative Analyses of Tick Genomes Elucidate Their Genetic Diversity and Vector Capacities.</title>
        <authorList>
            <consortium name="Tick Genome and Microbiome Consortium (TIGMIC)"/>
            <person name="Jia N."/>
            <person name="Wang J."/>
            <person name="Shi W."/>
            <person name="Du L."/>
            <person name="Sun Y."/>
            <person name="Zhan W."/>
            <person name="Jiang J.F."/>
            <person name="Wang Q."/>
            <person name="Zhang B."/>
            <person name="Ji P."/>
            <person name="Bell-Sakyi L."/>
            <person name="Cui X.M."/>
            <person name="Yuan T.T."/>
            <person name="Jiang B.G."/>
            <person name="Yang W.F."/>
            <person name="Lam T.T."/>
            <person name="Chang Q.C."/>
            <person name="Ding S.J."/>
            <person name="Wang X.J."/>
            <person name="Zhu J.G."/>
            <person name="Ruan X.D."/>
            <person name="Zhao L."/>
            <person name="Wei J.T."/>
            <person name="Ye R.Z."/>
            <person name="Que T.C."/>
            <person name="Du C.H."/>
            <person name="Zhou Y.H."/>
            <person name="Cheng J.X."/>
            <person name="Dai P.F."/>
            <person name="Guo W.B."/>
            <person name="Han X.H."/>
            <person name="Huang E.J."/>
            <person name="Li L.F."/>
            <person name="Wei W."/>
            <person name="Gao Y.C."/>
            <person name="Liu J.Z."/>
            <person name="Shao H.Z."/>
            <person name="Wang X."/>
            <person name="Wang C.C."/>
            <person name="Yang T.C."/>
            <person name="Huo Q.B."/>
            <person name="Li W."/>
            <person name="Chen H.Y."/>
            <person name="Chen S.E."/>
            <person name="Zhou L.G."/>
            <person name="Ni X.B."/>
            <person name="Tian J.H."/>
            <person name="Sheng Y."/>
            <person name="Liu T."/>
            <person name="Pan Y.S."/>
            <person name="Xia L.Y."/>
            <person name="Li J."/>
            <person name="Zhao F."/>
            <person name="Cao W.C."/>
        </authorList>
    </citation>
    <scope>NUCLEOTIDE SEQUENCE [LARGE SCALE GENOMIC DNA]</scope>
    <source>
        <strain evidence="2">HaeL-2018</strain>
    </source>
</reference>
<evidence type="ECO:0000313" key="2">
    <source>
        <dbReference type="EMBL" id="KAH9371028.1"/>
    </source>
</evidence>
<accession>A0A9J6G9H5</accession>
<dbReference type="EMBL" id="JABSTR010000005">
    <property type="protein sequence ID" value="KAH9371028.1"/>
    <property type="molecule type" value="Genomic_DNA"/>
</dbReference>
<dbReference type="InterPro" id="IPR026082">
    <property type="entry name" value="ABCA"/>
</dbReference>
<dbReference type="GO" id="GO:0005524">
    <property type="term" value="F:ATP binding"/>
    <property type="evidence" value="ECO:0007669"/>
    <property type="project" value="InterPro"/>
</dbReference>
<dbReference type="OMA" id="EIWSCLA"/>
<dbReference type="Proteomes" id="UP000821853">
    <property type="component" value="Chromosome 3"/>
</dbReference>
<dbReference type="GO" id="GO:0016887">
    <property type="term" value="F:ATP hydrolysis activity"/>
    <property type="evidence" value="ECO:0007669"/>
    <property type="project" value="InterPro"/>
</dbReference>
<organism evidence="2 3">
    <name type="scientific">Haemaphysalis longicornis</name>
    <name type="common">Bush tick</name>
    <dbReference type="NCBI Taxonomy" id="44386"/>
    <lineage>
        <taxon>Eukaryota</taxon>
        <taxon>Metazoa</taxon>
        <taxon>Ecdysozoa</taxon>
        <taxon>Arthropoda</taxon>
        <taxon>Chelicerata</taxon>
        <taxon>Arachnida</taxon>
        <taxon>Acari</taxon>
        <taxon>Parasitiformes</taxon>
        <taxon>Ixodida</taxon>
        <taxon>Ixodoidea</taxon>
        <taxon>Ixodidae</taxon>
        <taxon>Haemaphysalinae</taxon>
        <taxon>Haemaphysalis</taxon>
    </lineage>
</organism>
<name>A0A9J6G9H5_HAELO</name>
<proteinExistence type="predicted"/>
<dbReference type="PANTHER" id="PTHR19229:SF250">
    <property type="entry name" value="ABC TRANSPORTER DOMAIN-CONTAINING PROTEIN-RELATED"/>
    <property type="match status" value="1"/>
</dbReference>
<evidence type="ECO:0000313" key="3">
    <source>
        <dbReference type="Proteomes" id="UP000821853"/>
    </source>
</evidence>
<dbReference type="GO" id="GO:0005319">
    <property type="term" value="F:lipid transporter activity"/>
    <property type="evidence" value="ECO:0007669"/>
    <property type="project" value="TreeGrafter"/>
</dbReference>
<dbReference type="GO" id="GO:0016020">
    <property type="term" value="C:membrane"/>
    <property type="evidence" value="ECO:0007669"/>
    <property type="project" value="InterPro"/>
</dbReference>
<dbReference type="InterPro" id="IPR003439">
    <property type="entry name" value="ABC_transporter-like_ATP-bd"/>
</dbReference>
<dbReference type="AlphaFoldDB" id="A0A9J6G9H5"/>
<dbReference type="InterPro" id="IPR027417">
    <property type="entry name" value="P-loop_NTPase"/>
</dbReference>
<keyword evidence="3" id="KW-1185">Reference proteome</keyword>
<dbReference type="Pfam" id="PF00005">
    <property type="entry name" value="ABC_tran"/>
    <property type="match status" value="1"/>
</dbReference>
<gene>
    <name evidence="2" type="ORF">HPB48_007792</name>
</gene>
<evidence type="ECO:0000259" key="1">
    <source>
        <dbReference type="Pfam" id="PF00005"/>
    </source>
</evidence>
<sequence length="210" mass="23252">MEGFVGSSSGKILVGGYDIKTCTRDARESIGYCPQDNILFDELTVEEHVMFFAIVKGIPRDRARNEVVTVLYDSGLADHRSKKVMDLSLGLQRCLCTVMAIVGTPKVIILDEPTANVDPDARRDLWEMLMKLRRGCSVFLTTQHLDEAGVLGDRIAVMSSGRIRCVGSPAFLKQRFGTGYHLVVNKLPEVRYCEGQKISAEACPQDKAPK</sequence>
<dbReference type="GO" id="GO:0140359">
    <property type="term" value="F:ABC-type transporter activity"/>
    <property type="evidence" value="ECO:0007669"/>
    <property type="project" value="InterPro"/>
</dbReference>
<dbReference type="VEuPathDB" id="VectorBase:HLOH_057384"/>
<comment type="caution">
    <text evidence="2">The sequence shown here is derived from an EMBL/GenBank/DDBJ whole genome shotgun (WGS) entry which is preliminary data.</text>
</comment>
<dbReference type="SUPFAM" id="SSF52540">
    <property type="entry name" value="P-loop containing nucleoside triphosphate hydrolases"/>
    <property type="match status" value="1"/>
</dbReference>
<dbReference type="CDD" id="cd03263">
    <property type="entry name" value="ABC_subfamily_A"/>
    <property type="match status" value="1"/>
</dbReference>
<protein>
    <recommendedName>
        <fullName evidence="1">ABC transporter domain-containing protein</fullName>
    </recommendedName>
</protein>
<dbReference type="OrthoDB" id="6513039at2759"/>
<feature type="domain" description="ABC transporter" evidence="1">
    <location>
        <begin position="7"/>
        <end position="115"/>
    </location>
</feature>
<dbReference type="Gene3D" id="3.40.50.300">
    <property type="entry name" value="P-loop containing nucleotide triphosphate hydrolases"/>
    <property type="match status" value="1"/>
</dbReference>
<dbReference type="PANTHER" id="PTHR19229">
    <property type="entry name" value="ATP-BINDING CASSETTE TRANSPORTER SUBFAMILY A ABCA"/>
    <property type="match status" value="1"/>
</dbReference>